<dbReference type="AlphaFoldDB" id="A0A1F7XA80"/>
<reference evidence="2 3" key="1">
    <citation type="journal article" date="2016" name="Nat. Commun.">
        <title>Thousands of microbial genomes shed light on interconnected biogeochemical processes in an aquifer system.</title>
        <authorList>
            <person name="Anantharaman K."/>
            <person name="Brown C.T."/>
            <person name="Hug L.A."/>
            <person name="Sharon I."/>
            <person name="Castelle C.J."/>
            <person name="Probst A.J."/>
            <person name="Thomas B.C."/>
            <person name="Singh A."/>
            <person name="Wilkins M.J."/>
            <person name="Karaoz U."/>
            <person name="Brodie E.L."/>
            <person name="Williams K.H."/>
            <person name="Hubbard S.S."/>
            <person name="Banfield J.F."/>
        </authorList>
    </citation>
    <scope>NUCLEOTIDE SEQUENCE [LARGE SCALE GENOMIC DNA]</scope>
</reference>
<organism evidence="2 3">
    <name type="scientific">Candidatus Woesebacteria bacterium RBG_16_39_8b</name>
    <dbReference type="NCBI Taxonomy" id="1802482"/>
    <lineage>
        <taxon>Bacteria</taxon>
        <taxon>Candidatus Woeseibacteriota</taxon>
    </lineage>
</organism>
<proteinExistence type="predicted"/>
<feature type="transmembrane region" description="Helical" evidence="1">
    <location>
        <begin position="16"/>
        <end position="37"/>
    </location>
</feature>
<accession>A0A1F7XA80</accession>
<protein>
    <submittedName>
        <fullName evidence="2">Uncharacterized protein</fullName>
    </submittedName>
</protein>
<gene>
    <name evidence="2" type="ORF">A2V80_03320</name>
</gene>
<name>A0A1F7XA80_9BACT</name>
<dbReference type="Proteomes" id="UP000179013">
    <property type="component" value="Unassembled WGS sequence"/>
</dbReference>
<sequence>MGGILGLVLGEESFEIGLRVGNILAILATLGLSFLILSKKKMMNNFGMILLALLSGLLAFVGGGLLGLIPTAYFTTK</sequence>
<keyword evidence="1" id="KW-1133">Transmembrane helix</keyword>
<evidence type="ECO:0000313" key="2">
    <source>
        <dbReference type="EMBL" id="OGM11245.1"/>
    </source>
</evidence>
<keyword evidence="1" id="KW-0812">Transmembrane</keyword>
<dbReference type="EMBL" id="MGFU01000063">
    <property type="protein sequence ID" value="OGM11245.1"/>
    <property type="molecule type" value="Genomic_DNA"/>
</dbReference>
<feature type="transmembrane region" description="Helical" evidence="1">
    <location>
        <begin position="49"/>
        <end position="74"/>
    </location>
</feature>
<evidence type="ECO:0000313" key="3">
    <source>
        <dbReference type="Proteomes" id="UP000179013"/>
    </source>
</evidence>
<comment type="caution">
    <text evidence="2">The sequence shown here is derived from an EMBL/GenBank/DDBJ whole genome shotgun (WGS) entry which is preliminary data.</text>
</comment>
<evidence type="ECO:0000256" key="1">
    <source>
        <dbReference type="SAM" id="Phobius"/>
    </source>
</evidence>
<keyword evidence="1" id="KW-0472">Membrane</keyword>